<keyword evidence="1" id="KW-1133">Transmembrane helix</keyword>
<feature type="transmembrane region" description="Helical" evidence="1">
    <location>
        <begin position="162"/>
        <end position="183"/>
    </location>
</feature>
<accession>A0A8C2ICR5</accession>
<feature type="transmembrane region" description="Helical" evidence="1">
    <location>
        <begin position="195"/>
        <end position="219"/>
    </location>
</feature>
<sequence length="316" mass="35634">MSRYNIYSLLDWMYGGVDPMFEGNGGPECAAFLSPRQRIFETLIIVFFSILEVVVAFKKINVPKEVRDVGKDGRRSKEDTWGKNLLLVALCMTFGVEVGFKFATKTVIYLLNPCHVVTMVQIFLLACPPCKTAMVIFRLQVHMLNGALLALLFPVVNTRLVSMFPSLVFILELSALLCHVFRLSGVYKPEPLGDMWWALLSSGILFLYHFVFLQGLGMLTEVNLNNMLCPAVSDPFYGPWYRVWATGHQTALTLVHGKALTILSQHTAPMCRYLLDIQSYMDKTSTGTCPASLDKSVVHRNIQLLFFCLFGPKLDR</sequence>
<reference evidence="2" key="1">
    <citation type="submission" date="2025-08" db="UniProtKB">
        <authorList>
            <consortium name="Ensembl"/>
        </authorList>
    </citation>
    <scope>IDENTIFICATION</scope>
</reference>
<protein>
    <submittedName>
        <fullName evidence="2">Transmembrane protein 164</fullName>
    </submittedName>
</protein>
<evidence type="ECO:0000256" key="1">
    <source>
        <dbReference type="SAM" id="Phobius"/>
    </source>
</evidence>
<name>A0A8C2ICR5_CYPCA</name>
<evidence type="ECO:0000313" key="2">
    <source>
        <dbReference type="Ensembl" id="ENSCCRP00020077944.1"/>
    </source>
</evidence>
<dbReference type="PANTHER" id="PTHR20948:SF2">
    <property type="entry name" value="TRANSMEMBRANE PROTEIN 164"/>
    <property type="match status" value="1"/>
</dbReference>
<dbReference type="Ensembl" id="ENSCCRT00020085467.1">
    <property type="protein sequence ID" value="ENSCCRP00020077944.1"/>
    <property type="gene ID" value="ENSCCRG00020036260.1"/>
</dbReference>
<feature type="transmembrane region" description="Helical" evidence="1">
    <location>
        <begin position="139"/>
        <end position="156"/>
    </location>
</feature>
<keyword evidence="1" id="KW-0812">Transmembrane</keyword>
<organism evidence="2 3">
    <name type="scientific">Cyprinus carpio</name>
    <name type="common">Common carp</name>
    <dbReference type="NCBI Taxonomy" id="7962"/>
    <lineage>
        <taxon>Eukaryota</taxon>
        <taxon>Metazoa</taxon>
        <taxon>Chordata</taxon>
        <taxon>Craniata</taxon>
        <taxon>Vertebrata</taxon>
        <taxon>Euteleostomi</taxon>
        <taxon>Actinopterygii</taxon>
        <taxon>Neopterygii</taxon>
        <taxon>Teleostei</taxon>
        <taxon>Ostariophysi</taxon>
        <taxon>Cypriniformes</taxon>
        <taxon>Cyprinidae</taxon>
        <taxon>Cyprininae</taxon>
        <taxon>Cyprinus</taxon>
    </lineage>
</organism>
<dbReference type="AlphaFoldDB" id="A0A8C2ICR5"/>
<feature type="transmembrane region" description="Helical" evidence="1">
    <location>
        <begin position="42"/>
        <end position="60"/>
    </location>
</feature>
<dbReference type="Pfam" id="PF14808">
    <property type="entry name" value="TMEM164"/>
    <property type="match status" value="1"/>
</dbReference>
<keyword evidence="1" id="KW-0472">Membrane</keyword>
<dbReference type="InterPro" id="IPR026508">
    <property type="entry name" value="TMEM164"/>
</dbReference>
<dbReference type="Proteomes" id="UP000694701">
    <property type="component" value="Unplaced"/>
</dbReference>
<evidence type="ECO:0000313" key="3">
    <source>
        <dbReference type="Proteomes" id="UP000694701"/>
    </source>
</evidence>
<dbReference type="PANTHER" id="PTHR20948">
    <property type="entry name" value="TRANSMEMBRANE PROTEIN 164"/>
    <property type="match status" value="1"/>
</dbReference>
<proteinExistence type="predicted"/>
<feature type="transmembrane region" description="Helical" evidence="1">
    <location>
        <begin position="106"/>
        <end position="127"/>
    </location>
</feature>
<feature type="transmembrane region" description="Helical" evidence="1">
    <location>
        <begin position="81"/>
        <end position="100"/>
    </location>
</feature>